<dbReference type="AlphaFoldDB" id="A0A3S4YLU4"/>
<comment type="similarity">
    <text evidence="1">Belongs to the type-1 OGG1 family.</text>
</comment>
<evidence type="ECO:0000313" key="6">
    <source>
        <dbReference type="Proteomes" id="UP000269544"/>
    </source>
</evidence>
<dbReference type="PANTHER" id="PTHR10242">
    <property type="entry name" value="8-OXOGUANINE DNA GLYCOSYLASE"/>
    <property type="match status" value="1"/>
</dbReference>
<dbReference type="InterPro" id="IPR023170">
    <property type="entry name" value="HhH_base_excis_C"/>
</dbReference>
<dbReference type="Gene3D" id="1.10.340.30">
    <property type="entry name" value="Hypothetical protein, domain 2"/>
    <property type="match status" value="1"/>
</dbReference>
<gene>
    <name evidence="5" type="ORF">NCTC13079_01489</name>
</gene>
<keyword evidence="6" id="KW-1185">Reference proteome</keyword>
<dbReference type="InterPro" id="IPR052054">
    <property type="entry name" value="Oxidative_DNA_repair_enzyme"/>
</dbReference>
<comment type="catalytic activity">
    <reaction evidence="3">
        <text>2'-deoxyribonucleotide-(2'-deoxyribose 5'-phosphate)-2'-deoxyribonucleotide-DNA = a 3'-end 2'-deoxyribonucleotide-(2,3-dehydro-2,3-deoxyribose 5'-phosphate)-DNA + a 5'-end 5'-phospho-2'-deoxyribonucleoside-DNA + H(+)</text>
        <dbReference type="Rhea" id="RHEA:66592"/>
        <dbReference type="Rhea" id="RHEA-COMP:13180"/>
        <dbReference type="Rhea" id="RHEA-COMP:16897"/>
        <dbReference type="Rhea" id="RHEA-COMP:17067"/>
        <dbReference type="ChEBI" id="CHEBI:15378"/>
        <dbReference type="ChEBI" id="CHEBI:136412"/>
        <dbReference type="ChEBI" id="CHEBI:157695"/>
        <dbReference type="ChEBI" id="CHEBI:167181"/>
        <dbReference type="EC" id="4.2.99.18"/>
    </reaction>
</comment>
<dbReference type="EC" id="4.2.99.18" evidence="2"/>
<proteinExistence type="inferred from homology"/>
<dbReference type="SUPFAM" id="SSF48150">
    <property type="entry name" value="DNA-glycosylase"/>
    <property type="match status" value="1"/>
</dbReference>
<dbReference type="KEGG" id="piv:NCTC13079_01489"/>
<dbReference type="PANTHER" id="PTHR10242:SF2">
    <property type="entry name" value="N-GLYCOSYLASE_DNA LYASE"/>
    <property type="match status" value="1"/>
</dbReference>
<dbReference type="Gene3D" id="1.10.1670.10">
    <property type="entry name" value="Helix-hairpin-Helix base-excision DNA repair enzymes (C-terminal)"/>
    <property type="match status" value="1"/>
</dbReference>
<evidence type="ECO:0000256" key="3">
    <source>
        <dbReference type="ARBA" id="ARBA00044632"/>
    </source>
</evidence>
<dbReference type="EMBL" id="LR134523">
    <property type="protein sequence ID" value="VEJ36285.1"/>
    <property type="molecule type" value="Genomic_DNA"/>
</dbReference>
<dbReference type="OrthoDB" id="9798522at2"/>
<evidence type="ECO:0000313" key="5">
    <source>
        <dbReference type="EMBL" id="VEJ36285.1"/>
    </source>
</evidence>
<dbReference type="GO" id="GO:0006284">
    <property type="term" value="P:base-excision repair"/>
    <property type="evidence" value="ECO:0007669"/>
    <property type="project" value="InterPro"/>
</dbReference>
<evidence type="ECO:0000256" key="1">
    <source>
        <dbReference type="ARBA" id="ARBA00010679"/>
    </source>
</evidence>
<reference evidence="5 6" key="1">
    <citation type="submission" date="2018-12" db="EMBL/GenBank/DDBJ databases">
        <authorList>
            <consortium name="Pathogen Informatics"/>
        </authorList>
    </citation>
    <scope>NUCLEOTIDE SEQUENCE [LARGE SCALE GENOMIC DNA]</scope>
    <source>
        <strain evidence="5 6">NCTC13079</strain>
    </source>
</reference>
<evidence type="ECO:0000256" key="2">
    <source>
        <dbReference type="ARBA" id="ARBA00012720"/>
    </source>
</evidence>
<dbReference type="InterPro" id="IPR011257">
    <property type="entry name" value="DNA_glycosylase"/>
</dbReference>
<dbReference type="RefSeq" id="WP_126466182.1">
    <property type="nucleotide sequence ID" value="NZ_JAUSWF010000004.1"/>
</dbReference>
<accession>A0A3S4YLU4</accession>
<feature type="domain" description="HhH-GPD" evidence="4">
    <location>
        <begin position="95"/>
        <end position="249"/>
    </location>
</feature>
<dbReference type="Proteomes" id="UP000269544">
    <property type="component" value="Chromosome"/>
</dbReference>
<dbReference type="Pfam" id="PF00730">
    <property type="entry name" value="HhH-GPD"/>
    <property type="match status" value="1"/>
</dbReference>
<name>A0A3S4YLU4_9FIRM</name>
<dbReference type="GO" id="GO:0140078">
    <property type="term" value="F:class I DNA-(apurinic or apyrimidinic site) endonuclease activity"/>
    <property type="evidence" value="ECO:0007669"/>
    <property type="project" value="UniProtKB-EC"/>
</dbReference>
<protein>
    <recommendedName>
        <fullName evidence="2">DNA-(apurinic or apyrimidinic site) lyase</fullName>
        <ecNumber evidence="2">4.2.99.18</ecNumber>
    </recommendedName>
</protein>
<dbReference type="InterPro" id="IPR003265">
    <property type="entry name" value="HhH-GPD_domain"/>
</dbReference>
<sequence>MNKALQSLLNSGQYFHWKEENGVVAMANGADAFFLTKEGLVGDRDRFRRFVDAGRNYGPIRRHILEAEDLRDLRAYLSLRILRQDPWEAIVAFILSANNHFGRIQNTVLALAETYGEQLAEYEGRAAFALPSPAATAALDPAHLRALGAGYRDRYLVETAEKVASGAFDINAPYDLSYAEAKAYLKTLSGVGPKVADCILLFGYGKLDAFPVDTWIAKAMARFGEFPSREAMCRYGVRRFGPYAGYVQQLLFVSEREKGRKP</sequence>
<dbReference type="SMART" id="SM00478">
    <property type="entry name" value="ENDO3c"/>
    <property type="match status" value="1"/>
</dbReference>
<evidence type="ECO:0000259" key="4">
    <source>
        <dbReference type="SMART" id="SM00478"/>
    </source>
</evidence>
<organism evidence="5 6">
    <name type="scientific">Aedoeadaptatus ivorii</name>
    <dbReference type="NCBI Taxonomy" id="54006"/>
    <lineage>
        <taxon>Bacteria</taxon>
        <taxon>Bacillati</taxon>
        <taxon>Bacillota</taxon>
        <taxon>Tissierellia</taxon>
        <taxon>Tissierellales</taxon>
        <taxon>Peptoniphilaceae</taxon>
        <taxon>Aedoeadaptatus</taxon>
    </lineage>
</organism>
<dbReference type="CDD" id="cd00056">
    <property type="entry name" value="ENDO3c"/>
    <property type="match status" value="1"/>
</dbReference>